<reference evidence="1" key="1">
    <citation type="journal article" date="2015" name="Nature">
        <title>Complex archaea that bridge the gap between prokaryotes and eukaryotes.</title>
        <authorList>
            <person name="Spang A."/>
            <person name="Saw J.H."/>
            <person name="Jorgensen S.L."/>
            <person name="Zaremba-Niedzwiedzka K."/>
            <person name="Martijn J."/>
            <person name="Lind A.E."/>
            <person name="van Eijk R."/>
            <person name="Schleper C."/>
            <person name="Guy L."/>
            <person name="Ettema T.J."/>
        </authorList>
    </citation>
    <scope>NUCLEOTIDE SEQUENCE</scope>
</reference>
<comment type="caution">
    <text evidence="1">The sequence shown here is derived from an EMBL/GenBank/DDBJ whole genome shotgun (WGS) entry which is preliminary data.</text>
</comment>
<accession>A0A0F9D3X8</accession>
<dbReference type="AlphaFoldDB" id="A0A0F9D3X8"/>
<sequence>MLISEGHRRLQAALADLVQAVEARAMGLPRQVVNDILHERRGVTVSQTVLFRARYRIPISAWTVPAE</sequence>
<protein>
    <submittedName>
        <fullName evidence="1">Uncharacterized protein</fullName>
    </submittedName>
</protein>
<name>A0A0F9D3X8_9ZZZZ</name>
<gene>
    <name evidence="1" type="ORF">LCGC14_2592470</name>
</gene>
<evidence type="ECO:0000313" key="1">
    <source>
        <dbReference type="EMBL" id="KKL06793.1"/>
    </source>
</evidence>
<proteinExistence type="predicted"/>
<organism evidence="1">
    <name type="scientific">marine sediment metagenome</name>
    <dbReference type="NCBI Taxonomy" id="412755"/>
    <lineage>
        <taxon>unclassified sequences</taxon>
        <taxon>metagenomes</taxon>
        <taxon>ecological metagenomes</taxon>
    </lineage>
</organism>
<dbReference type="EMBL" id="LAZR01043555">
    <property type="protein sequence ID" value="KKL06793.1"/>
    <property type="molecule type" value="Genomic_DNA"/>
</dbReference>